<reference evidence="7 8" key="1">
    <citation type="journal article" date="2015" name="Genome Biol. Evol.">
        <title>Comparative Genomics of a Bacterivorous Green Alga Reveals Evolutionary Causalities and Consequences of Phago-Mixotrophic Mode of Nutrition.</title>
        <authorList>
            <person name="Burns J.A."/>
            <person name="Paasch A."/>
            <person name="Narechania A."/>
            <person name="Kim E."/>
        </authorList>
    </citation>
    <scope>NUCLEOTIDE SEQUENCE [LARGE SCALE GENOMIC DNA]</scope>
    <source>
        <strain evidence="7 8">PLY_AMNH</strain>
    </source>
</reference>
<feature type="transmembrane region" description="Helical" evidence="5">
    <location>
        <begin position="24"/>
        <end position="45"/>
    </location>
</feature>
<feature type="transmembrane region" description="Helical" evidence="5">
    <location>
        <begin position="249"/>
        <end position="274"/>
    </location>
</feature>
<keyword evidence="8" id="KW-1185">Reference proteome</keyword>
<feature type="transmembrane region" description="Helical" evidence="5">
    <location>
        <begin position="315"/>
        <end position="340"/>
    </location>
</feature>
<accession>A0AAE0C9T4</accession>
<name>A0AAE0C9T4_9CHLO</name>
<evidence type="ECO:0000256" key="5">
    <source>
        <dbReference type="SAM" id="Phobius"/>
    </source>
</evidence>
<evidence type="ECO:0000256" key="4">
    <source>
        <dbReference type="ARBA" id="ARBA00023136"/>
    </source>
</evidence>
<keyword evidence="4 5" id="KW-0472">Membrane</keyword>
<gene>
    <name evidence="7" type="ORF">CYMTET_40262</name>
</gene>
<dbReference type="EMBL" id="LGRX02026758">
    <property type="protein sequence ID" value="KAK3250354.1"/>
    <property type="molecule type" value="Genomic_DNA"/>
</dbReference>
<evidence type="ECO:0000256" key="2">
    <source>
        <dbReference type="ARBA" id="ARBA00022692"/>
    </source>
</evidence>
<dbReference type="AlphaFoldDB" id="A0AAE0C9T4"/>
<feature type="non-terminal residue" evidence="7">
    <location>
        <position position="1"/>
    </location>
</feature>
<dbReference type="GO" id="GO:0072345">
    <property type="term" value="F:NAADP-sensitive calcium-release channel activity"/>
    <property type="evidence" value="ECO:0007669"/>
    <property type="project" value="TreeGrafter"/>
</dbReference>
<dbReference type="InterPro" id="IPR039031">
    <property type="entry name" value="Mucolipin"/>
</dbReference>
<dbReference type="PANTHER" id="PTHR12127">
    <property type="entry name" value="MUCOLIPIN"/>
    <property type="match status" value="1"/>
</dbReference>
<evidence type="ECO:0000256" key="3">
    <source>
        <dbReference type="ARBA" id="ARBA00022989"/>
    </source>
</evidence>
<dbReference type="PANTHER" id="PTHR12127:SF7">
    <property type="entry name" value="SD02261P"/>
    <property type="match status" value="1"/>
</dbReference>
<keyword evidence="2 5" id="KW-0812">Transmembrane</keyword>
<feature type="transmembrane region" description="Helical" evidence="5">
    <location>
        <begin position="180"/>
        <end position="199"/>
    </location>
</feature>
<sequence>GSGFCQLTATRGRPKLPPDNDRIATLYGLSNIMLAILSSASLLLASHSMFSRVRQRYLYWCAKLKEHWVQWSSSVMSPESRFRSCQSADNLFQRGESKDPAAEEAEVNEPVQRYSYDDLLLSMNRESPFEDTATEGAANDGVEGVKDLNPLHMRRLPSQPSIRGSINTILHADLRPIMSWWLLCAFGNLMQLLSAIHAIKNGRPDGSRAIGVAFGLGALVGWLNLVRYLEFDIKLYIIMRTVERALPDVCRVIVGSSPFFIGYALLGMATYGMYLPQYSNLMTTTETLFALLAGDSVLDILSATDTAIGGYFGCVYIFSFMLFFMYVVMNVIVSVVLHAYEASGSISRLNYAHDRQG</sequence>
<evidence type="ECO:0000313" key="8">
    <source>
        <dbReference type="Proteomes" id="UP001190700"/>
    </source>
</evidence>
<feature type="domain" description="Polycystin cation channel PKD1/PKD2" evidence="6">
    <location>
        <begin position="218"/>
        <end position="341"/>
    </location>
</feature>
<dbReference type="InterPro" id="IPR013122">
    <property type="entry name" value="PKD1_2_channel"/>
</dbReference>
<evidence type="ECO:0000259" key="6">
    <source>
        <dbReference type="Pfam" id="PF08016"/>
    </source>
</evidence>
<dbReference type="Proteomes" id="UP001190700">
    <property type="component" value="Unassembled WGS sequence"/>
</dbReference>
<protein>
    <recommendedName>
        <fullName evidence="6">Polycystin cation channel PKD1/PKD2 domain-containing protein</fullName>
    </recommendedName>
</protein>
<comment type="subcellular location">
    <subcellularLocation>
        <location evidence="1">Membrane</location>
        <topology evidence="1">Multi-pass membrane protein</topology>
    </subcellularLocation>
</comment>
<comment type="caution">
    <text evidence="7">The sequence shown here is derived from an EMBL/GenBank/DDBJ whole genome shotgun (WGS) entry which is preliminary data.</text>
</comment>
<evidence type="ECO:0000313" key="7">
    <source>
        <dbReference type="EMBL" id="KAK3250354.1"/>
    </source>
</evidence>
<proteinExistence type="predicted"/>
<dbReference type="Pfam" id="PF08016">
    <property type="entry name" value="PKD_channel"/>
    <property type="match status" value="1"/>
</dbReference>
<keyword evidence="3 5" id="KW-1133">Transmembrane helix</keyword>
<organism evidence="7 8">
    <name type="scientific">Cymbomonas tetramitiformis</name>
    <dbReference type="NCBI Taxonomy" id="36881"/>
    <lineage>
        <taxon>Eukaryota</taxon>
        <taxon>Viridiplantae</taxon>
        <taxon>Chlorophyta</taxon>
        <taxon>Pyramimonadophyceae</taxon>
        <taxon>Pyramimonadales</taxon>
        <taxon>Pyramimonadaceae</taxon>
        <taxon>Cymbomonas</taxon>
    </lineage>
</organism>
<dbReference type="GO" id="GO:0016020">
    <property type="term" value="C:membrane"/>
    <property type="evidence" value="ECO:0007669"/>
    <property type="project" value="UniProtKB-SubCell"/>
</dbReference>
<evidence type="ECO:0000256" key="1">
    <source>
        <dbReference type="ARBA" id="ARBA00004141"/>
    </source>
</evidence>
<dbReference type="Gene3D" id="1.10.287.70">
    <property type="match status" value="1"/>
</dbReference>
<feature type="transmembrane region" description="Helical" evidence="5">
    <location>
        <begin position="211"/>
        <end position="229"/>
    </location>
</feature>